<dbReference type="OrthoDB" id="1649421at2"/>
<proteinExistence type="predicted"/>
<reference evidence="1 2" key="1">
    <citation type="submission" date="2018-08" db="EMBL/GenBank/DDBJ databases">
        <title>A genome reference for cultivated species of the human gut microbiota.</title>
        <authorList>
            <person name="Zou Y."/>
            <person name="Xue W."/>
            <person name="Luo G."/>
        </authorList>
    </citation>
    <scope>NUCLEOTIDE SEQUENCE [LARGE SCALE GENOMIC DNA]</scope>
    <source>
        <strain evidence="1 2">OF01-2LB</strain>
    </source>
</reference>
<name>A0A3E2W5H7_CLOIN</name>
<accession>A0A3E2W5H7</accession>
<protein>
    <recommendedName>
        <fullName evidence="3">Fido domain-containing protein</fullName>
    </recommendedName>
</protein>
<dbReference type="RefSeq" id="WP_117441549.1">
    <property type="nucleotide sequence ID" value="NZ_JAJFEN010000001.1"/>
</dbReference>
<sequence length="280" mass="32751">MFEETRKYTEEVYVSKGELAQRLDLTGVVLDAVWKQVEDYRALLRRSFCFADLHADIVMTRALCAKLQQTTELLYRCPMQRHFSAAVQKSVLLAGNYPHWLHKAGELMALAPLPHELVTFLEQDEEPLLLRIFFLSMFTKEDAYLDCLLVHACCHAPFALALKEQSDSMATGDLSVRFLTFLDDIRLQISRSMLSLTETDVTACQTMQLQELLEQYPMLSEQQLMFFVDHRQPYRYYTIRQFMEYAGVCNETARCAMELLVKQHCYQRRKIGKKYVYYTV</sequence>
<organism evidence="1 2">
    <name type="scientific">Clostridium innocuum</name>
    <dbReference type="NCBI Taxonomy" id="1522"/>
    <lineage>
        <taxon>Bacteria</taxon>
        <taxon>Bacillati</taxon>
        <taxon>Bacillota</taxon>
        <taxon>Clostridia</taxon>
        <taxon>Eubacteriales</taxon>
        <taxon>Clostridiaceae</taxon>
        <taxon>Clostridium</taxon>
    </lineage>
</organism>
<evidence type="ECO:0000313" key="1">
    <source>
        <dbReference type="EMBL" id="RGC19072.1"/>
    </source>
</evidence>
<dbReference type="Proteomes" id="UP000260025">
    <property type="component" value="Unassembled WGS sequence"/>
</dbReference>
<evidence type="ECO:0008006" key="3">
    <source>
        <dbReference type="Google" id="ProtNLM"/>
    </source>
</evidence>
<dbReference type="EMBL" id="QVEV01000001">
    <property type="protein sequence ID" value="RGC19072.1"/>
    <property type="molecule type" value="Genomic_DNA"/>
</dbReference>
<comment type="caution">
    <text evidence="1">The sequence shown here is derived from an EMBL/GenBank/DDBJ whole genome shotgun (WGS) entry which is preliminary data.</text>
</comment>
<gene>
    <name evidence="1" type="ORF">DXA38_00875</name>
</gene>
<evidence type="ECO:0000313" key="2">
    <source>
        <dbReference type="Proteomes" id="UP000260025"/>
    </source>
</evidence>
<dbReference type="AlphaFoldDB" id="A0A3E2W5H7"/>